<protein>
    <recommendedName>
        <fullName evidence="8">RWD domain-containing protein</fullName>
    </recommendedName>
</protein>
<accession>A0A150G783</accession>
<feature type="compositionally biased region" description="Gly residues" evidence="7">
    <location>
        <begin position="130"/>
        <end position="147"/>
    </location>
</feature>
<evidence type="ECO:0000256" key="6">
    <source>
        <dbReference type="ARBA" id="ARBA00023016"/>
    </source>
</evidence>
<feature type="region of interest" description="Disordered" evidence="7">
    <location>
        <begin position="119"/>
        <end position="155"/>
    </location>
</feature>
<dbReference type="InterPro" id="IPR006575">
    <property type="entry name" value="RWD_dom"/>
</dbReference>
<comment type="caution">
    <text evidence="9">The sequence shown here is derived from an EMBL/GenBank/DDBJ whole genome shotgun (WGS) entry which is preliminary data.</text>
</comment>
<evidence type="ECO:0000256" key="7">
    <source>
        <dbReference type="SAM" id="MobiDB-lite"/>
    </source>
</evidence>
<keyword evidence="5" id="KW-0810">Translation regulation</keyword>
<dbReference type="PROSITE" id="PS50908">
    <property type="entry name" value="RWD"/>
    <property type="match status" value="1"/>
</dbReference>
<organism evidence="9 10">
    <name type="scientific">Gonium pectorale</name>
    <name type="common">Green alga</name>
    <dbReference type="NCBI Taxonomy" id="33097"/>
    <lineage>
        <taxon>Eukaryota</taxon>
        <taxon>Viridiplantae</taxon>
        <taxon>Chlorophyta</taxon>
        <taxon>core chlorophytes</taxon>
        <taxon>Chlorophyceae</taxon>
        <taxon>CS clade</taxon>
        <taxon>Chlamydomonadales</taxon>
        <taxon>Volvocaceae</taxon>
        <taxon>Gonium</taxon>
    </lineage>
</organism>
<dbReference type="OrthoDB" id="69641at2759"/>
<evidence type="ECO:0000313" key="9">
    <source>
        <dbReference type="EMBL" id="KXZ45200.1"/>
    </source>
</evidence>
<evidence type="ECO:0000256" key="4">
    <source>
        <dbReference type="ARBA" id="ARBA00022491"/>
    </source>
</evidence>
<dbReference type="EMBL" id="LSYV01000058">
    <property type="protein sequence ID" value="KXZ45200.1"/>
    <property type="molecule type" value="Genomic_DNA"/>
</dbReference>
<dbReference type="GO" id="GO:0140469">
    <property type="term" value="P:GCN2-mediated signaling"/>
    <property type="evidence" value="ECO:0007669"/>
    <property type="project" value="TreeGrafter"/>
</dbReference>
<dbReference type="Pfam" id="PF01205">
    <property type="entry name" value="Impact_N"/>
    <property type="match status" value="1"/>
</dbReference>
<dbReference type="SUPFAM" id="SSF54211">
    <property type="entry name" value="Ribosomal protein S5 domain 2-like"/>
    <property type="match status" value="1"/>
</dbReference>
<dbReference type="InterPro" id="IPR023582">
    <property type="entry name" value="Impact"/>
</dbReference>
<dbReference type="AlphaFoldDB" id="A0A150G783"/>
<comment type="similarity">
    <text evidence="2">Belongs to the IMPACT family.</text>
</comment>
<evidence type="ECO:0000256" key="3">
    <source>
        <dbReference type="ARBA" id="ARBA00022490"/>
    </source>
</evidence>
<dbReference type="SUPFAM" id="SSF54495">
    <property type="entry name" value="UBC-like"/>
    <property type="match status" value="1"/>
</dbReference>
<evidence type="ECO:0000256" key="5">
    <source>
        <dbReference type="ARBA" id="ARBA00022845"/>
    </source>
</evidence>
<dbReference type="InterPro" id="IPR001498">
    <property type="entry name" value="Impact_N"/>
</dbReference>
<dbReference type="Pfam" id="PF05773">
    <property type="entry name" value="RWD"/>
    <property type="match status" value="1"/>
</dbReference>
<dbReference type="Gene3D" id="3.10.110.10">
    <property type="entry name" value="Ubiquitin Conjugating Enzyme"/>
    <property type="match status" value="1"/>
</dbReference>
<sequence>MNGAHASDADAVARDEELCALEAIYGEAVHVSREESLVEVCVAHPSGAASQEVILRVSLPPDYPSASAPVAELYGGHLSDDVLQWAARQLESQFAPGEVALYNWVEWLKEQELLWSAPAGPQQQQQQQQRGGGGGGGDGAEGGGGGTSSRRAAAAKEAVREAEALELLRSLRVTSGEPYVEKKSTFQAHVAPVHSFEEVAAVMDALLSISKIRAATHNIMAYRIHNPAAGAGAGAGAGGGSGGSFLQAAGNAGAVTGKIGRV</sequence>
<dbReference type="GO" id="GO:0006446">
    <property type="term" value="P:regulation of translational initiation"/>
    <property type="evidence" value="ECO:0007669"/>
    <property type="project" value="TreeGrafter"/>
</dbReference>
<dbReference type="SMART" id="SM00591">
    <property type="entry name" value="RWD"/>
    <property type="match status" value="1"/>
</dbReference>
<evidence type="ECO:0000313" key="10">
    <source>
        <dbReference type="Proteomes" id="UP000075714"/>
    </source>
</evidence>
<gene>
    <name evidence="9" type="ORF">GPECTOR_57g490</name>
</gene>
<feature type="compositionally biased region" description="Low complexity" evidence="7">
    <location>
        <begin position="120"/>
        <end position="129"/>
    </location>
</feature>
<dbReference type="PANTHER" id="PTHR16301:SF25">
    <property type="entry name" value="PROTEIN IMPACT"/>
    <property type="match status" value="1"/>
</dbReference>
<dbReference type="InterPro" id="IPR036956">
    <property type="entry name" value="Impact_N_sf"/>
</dbReference>
<feature type="domain" description="RWD" evidence="8">
    <location>
        <begin position="16"/>
        <end position="115"/>
    </location>
</feature>
<name>A0A150G783_GONPE</name>
<evidence type="ECO:0000256" key="2">
    <source>
        <dbReference type="ARBA" id="ARBA00007665"/>
    </source>
</evidence>
<keyword evidence="6" id="KW-0346">Stress response</keyword>
<keyword evidence="3" id="KW-0963">Cytoplasm</keyword>
<proteinExistence type="inferred from homology"/>
<dbReference type="GO" id="GO:0005737">
    <property type="term" value="C:cytoplasm"/>
    <property type="evidence" value="ECO:0007669"/>
    <property type="project" value="UniProtKB-SubCell"/>
</dbReference>
<comment type="subcellular location">
    <subcellularLocation>
        <location evidence="1">Cytoplasm</location>
    </subcellularLocation>
</comment>
<reference evidence="10" key="1">
    <citation type="journal article" date="2016" name="Nat. Commun.">
        <title>The Gonium pectorale genome demonstrates co-option of cell cycle regulation during the evolution of multicellularity.</title>
        <authorList>
            <person name="Hanschen E.R."/>
            <person name="Marriage T.N."/>
            <person name="Ferris P.J."/>
            <person name="Hamaji T."/>
            <person name="Toyoda A."/>
            <person name="Fujiyama A."/>
            <person name="Neme R."/>
            <person name="Noguchi H."/>
            <person name="Minakuchi Y."/>
            <person name="Suzuki M."/>
            <person name="Kawai-Toyooka H."/>
            <person name="Smith D.R."/>
            <person name="Sparks H."/>
            <person name="Anderson J."/>
            <person name="Bakaric R."/>
            <person name="Luria V."/>
            <person name="Karger A."/>
            <person name="Kirschner M.W."/>
            <person name="Durand P.M."/>
            <person name="Michod R.E."/>
            <person name="Nozaki H."/>
            <person name="Olson B.J."/>
        </authorList>
    </citation>
    <scope>NUCLEOTIDE SEQUENCE [LARGE SCALE GENOMIC DNA]</scope>
    <source>
        <strain evidence="10">NIES-2863</strain>
    </source>
</reference>
<dbReference type="PANTHER" id="PTHR16301">
    <property type="entry name" value="IMPACT-RELATED"/>
    <property type="match status" value="1"/>
</dbReference>
<evidence type="ECO:0000256" key="1">
    <source>
        <dbReference type="ARBA" id="ARBA00004496"/>
    </source>
</evidence>
<dbReference type="Proteomes" id="UP000075714">
    <property type="component" value="Unassembled WGS sequence"/>
</dbReference>
<dbReference type="InterPro" id="IPR020568">
    <property type="entry name" value="Ribosomal_Su5_D2-typ_SF"/>
</dbReference>
<dbReference type="Gene3D" id="3.30.230.30">
    <property type="entry name" value="Impact, N-terminal domain"/>
    <property type="match status" value="1"/>
</dbReference>
<keyword evidence="4" id="KW-0678">Repressor</keyword>
<keyword evidence="10" id="KW-1185">Reference proteome</keyword>
<dbReference type="STRING" id="33097.A0A150G783"/>
<dbReference type="InterPro" id="IPR016135">
    <property type="entry name" value="UBQ-conjugating_enzyme/RWD"/>
</dbReference>
<dbReference type="CDD" id="cd23821">
    <property type="entry name" value="RWD_IMPACT"/>
    <property type="match status" value="1"/>
</dbReference>
<evidence type="ECO:0000259" key="8">
    <source>
        <dbReference type="PROSITE" id="PS50908"/>
    </source>
</evidence>